<organism evidence="1">
    <name type="scientific">marine metagenome</name>
    <dbReference type="NCBI Taxonomy" id="408172"/>
    <lineage>
        <taxon>unclassified sequences</taxon>
        <taxon>metagenomes</taxon>
        <taxon>ecological metagenomes</taxon>
    </lineage>
</organism>
<accession>A0A382UT55</accession>
<gene>
    <name evidence="1" type="ORF">METZ01_LOCUS389732</name>
</gene>
<name>A0A382UT55_9ZZZZ</name>
<sequence>MKDYMVTHTFKSEEIRQQYFAMSEEMDEDTVRSQMKNENASFQMNWNAGEDNMVMYCWWKANSSEAIIETLGEMGEMFHNDIKEMPNVMDISD</sequence>
<evidence type="ECO:0000313" key="1">
    <source>
        <dbReference type="EMBL" id="SVD36878.1"/>
    </source>
</evidence>
<dbReference type="EMBL" id="UINC01146257">
    <property type="protein sequence ID" value="SVD36878.1"/>
    <property type="molecule type" value="Genomic_DNA"/>
</dbReference>
<protein>
    <recommendedName>
        <fullName evidence="2">DUF4242 domain-containing protein</fullName>
    </recommendedName>
</protein>
<dbReference type="AlphaFoldDB" id="A0A382UT55"/>
<evidence type="ECO:0008006" key="2">
    <source>
        <dbReference type="Google" id="ProtNLM"/>
    </source>
</evidence>
<proteinExistence type="predicted"/>
<reference evidence="1" key="1">
    <citation type="submission" date="2018-05" db="EMBL/GenBank/DDBJ databases">
        <authorList>
            <person name="Lanie J.A."/>
            <person name="Ng W.-L."/>
            <person name="Kazmierczak K.M."/>
            <person name="Andrzejewski T.M."/>
            <person name="Davidsen T.M."/>
            <person name="Wayne K.J."/>
            <person name="Tettelin H."/>
            <person name="Glass J.I."/>
            <person name="Rusch D."/>
            <person name="Podicherti R."/>
            <person name="Tsui H.-C.T."/>
            <person name="Winkler M.E."/>
        </authorList>
    </citation>
    <scope>NUCLEOTIDE SEQUENCE</scope>
</reference>